<name>A0A6A6YQ30_9PEZI</name>
<feature type="compositionally biased region" description="Pro residues" evidence="1">
    <location>
        <begin position="36"/>
        <end position="50"/>
    </location>
</feature>
<evidence type="ECO:0000313" key="3">
    <source>
        <dbReference type="Proteomes" id="UP000504636"/>
    </source>
</evidence>
<keyword evidence="3" id="KW-1185">Reference proteome</keyword>
<evidence type="ECO:0000256" key="1">
    <source>
        <dbReference type="SAM" id="MobiDB-lite"/>
    </source>
</evidence>
<dbReference type="AlphaFoldDB" id="A0A6A6YQ30"/>
<gene>
    <name evidence="2 4" type="ORF">BDZ99DRAFT_508368</name>
</gene>
<dbReference type="Proteomes" id="UP000504636">
    <property type="component" value="Unplaced"/>
</dbReference>
<feature type="compositionally biased region" description="Acidic residues" evidence="1">
    <location>
        <begin position="66"/>
        <end position="95"/>
    </location>
</feature>
<feature type="region of interest" description="Disordered" evidence="1">
    <location>
        <begin position="28"/>
        <end position="95"/>
    </location>
</feature>
<protein>
    <recommendedName>
        <fullName evidence="5">BTB domain-containing protein</fullName>
    </recommendedName>
</protein>
<dbReference type="EMBL" id="MU003699">
    <property type="protein sequence ID" value="KAF2810992.1"/>
    <property type="molecule type" value="Genomic_DNA"/>
</dbReference>
<dbReference type="Gene3D" id="3.30.710.10">
    <property type="entry name" value="Potassium Channel Kv1.1, Chain A"/>
    <property type="match status" value="1"/>
</dbReference>
<dbReference type="InterPro" id="IPR011333">
    <property type="entry name" value="SKP1/BTB/POZ_sf"/>
</dbReference>
<reference evidence="2 4" key="1">
    <citation type="journal article" date="2020" name="Stud. Mycol.">
        <title>101 Dothideomycetes genomes: a test case for predicting lifestyles and emergence of pathogens.</title>
        <authorList>
            <person name="Haridas S."/>
            <person name="Albert R."/>
            <person name="Binder M."/>
            <person name="Bloem J."/>
            <person name="Labutti K."/>
            <person name="Salamov A."/>
            <person name="Andreopoulos B."/>
            <person name="Baker S."/>
            <person name="Barry K."/>
            <person name="Bills G."/>
            <person name="Bluhm B."/>
            <person name="Cannon C."/>
            <person name="Castanera R."/>
            <person name="Culley D."/>
            <person name="Daum C."/>
            <person name="Ezra D."/>
            <person name="Gonzalez J."/>
            <person name="Henrissat B."/>
            <person name="Kuo A."/>
            <person name="Liang C."/>
            <person name="Lipzen A."/>
            <person name="Lutzoni F."/>
            <person name="Magnuson J."/>
            <person name="Mondo S."/>
            <person name="Nolan M."/>
            <person name="Ohm R."/>
            <person name="Pangilinan J."/>
            <person name="Park H.-J."/>
            <person name="Ramirez L."/>
            <person name="Alfaro M."/>
            <person name="Sun H."/>
            <person name="Tritt A."/>
            <person name="Yoshinaga Y."/>
            <person name="Zwiers L.-H."/>
            <person name="Turgeon B."/>
            <person name="Goodwin S."/>
            <person name="Spatafora J."/>
            <person name="Crous P."/>
            <person name="Grigoriev I."/>
        </authorList>
    </citation>
    <scope>NUCLEOTIDE SEQUENCE</scope>
    <source>
        <strain evidence="2 4">CBS 304.34</strain>
    </source>
</reference>
<proteinExistence type="predicted"/>
<evidence type="ECO:0008006" key="5">
    <source>
        <dbReference type="Google" id="ProtNLM"/>
    </source>
</evidence>
<sequence>MAIHEIDPNGDTIITLKNPGIHFAVWDEPHDFEDCSPPPPPAEDPFPAEPAPKEPAPEDPFPAEPAPEEPAPEEPAPEEPAPEDPPAEELAAEEAVVEESVVQEPVIEPYLWEYFTPAWEKYRVSSSHLRLASPKFESMLSGSNWKEGIPNEKDGRFYISVEDWDSEAFLILLNVLHLHHRKVPRSVSLELLAKITVLVDCYDCAEAAELWTERWIDRVKDTTPFPWVLKLPQEFAQTTAVAIKQSTQAELSTLGLPIIGFVDRIDQARIHAIHALVSQLHSLLDEYHSADYSCPRNGYSFECGSMLYGALTKQMESLELLAPQPVAPFSGMSLRELDSKMRNIKSPLWCFILQ</sequence>
<dbReference type="OrthoDB" id="5326346at2759"/>
<organism evidence="2">
    <name type="scientific">Mytilinidion resinicola</name>
    <dbReference type="NCBI Taxonomy" id="574789"/>
    <lineage>
        <taxon>Eukaryota</taxon>
        <taxon>Fungi</taxon>
        <taxon>Dikarya</taxon>
        <taxon>Ascomycota</taxon>
        <taxon>Pezizomycotina</taxon>
        <taxon>Dothideomycetes</taxon>
        <taxon>Pleosporomycetidae</taxon>
        <taxon>Mytilinidiales</taxon>
        <taxon>Mytilinidiaceae</taxon>
        <taxon>Mytilinidion</taxon>
    </lineage>
</organism>
<dbReference type="RefSeq" id="XP_033577956.1">
    <property type="nucleotide sequence ID" value="XM_033724320.1"/>
</dbReference>
<reference evidence="4" key="2">
    <citation type="submission" date="2020-04" db="EMBL/GenBank/DDBJ databases">
        <authorList>
            <consortium name="NCBI Genome Project"/>
        </authorList>
    </citation>
    <scope>NUCLEOTIDE SEQUENCE</scope>
    <source>
        <strain evidence="4">CBS 304.34</strain>
    </source>
</reference>
<accession>A0A6A6YQ30</accession>
<evidence type="ECO:0000313" key="2">
    <source>
        <dbReference type="EMBL" id="KAF2810992.1"/>
    </source>
</evidence>
<reference evidence="4" key="3">
    <citation type="submission" date="2025-04" db="UniProtKB">
        <authorList>
            <consortium name="RefSeq"/>
        </authorList>
    </citation>
    <scope>IDENTIFICATION</scope>
    <source>
        <strain evidence="4">CBS 304.34</strain>
    </source>
</reference>
<evidence type="ECO:0000313" key="4">
    <source>
        <dbReference type="RefSeq" id="XP_033577956.1"/>
    </source>
</evidence>
<dbReference type="GeneID" id="54465213"/>